<accession>A0A381XEB8</accession>
<gene>
    <name evidence="1" type="ORF">METZ01_LOCUS115437</name>
</gene>
<reference evidence="1" key="1">
    <citation type="submission" date="2018-05" db="EMBL/GenBank/DDBJ databases">
        <authorList>
            <person name="Lanie J.A."/>
            <person name="Ng W.-L."/>
            <person name="Kazmierczak K.M."/>
            <person name="Andrzejewski T.M."/>
            <person name="Davidsen T.M."/>
            <person name="Wayne K.J."/>
            <person name="Tettelin H."/>
            <person name="Glass J.I."/>
            <person name="Rusch D."/>
            <person name="Podicherti R."/>
            <person name="Tsui H.-C.T."/>
            <person name="Winkler M.E."/>
        </authorList>
    </citation>
    <scope>NUCLEOTIDE SEQUENCE</scope>
</reference>
<name>A0A381XEB8_9ZZZZ</name>
<dbReference type="EMBL" id="UINC01014722">
    <property type="protein sequence ID" value="SVA62583.1"/>
    <property type="molecule type" value="Genomic_DNA"/>
</dbReference>
<evidence type="ECO:0000313" key="1">
    <source>
        <dbReference type="EMBL" id="SVA62583.1"/>
    </source>
</evidence>
<proteinExistence type="predicted"/>
<organism evidence="1">
    <name type="scientific">marine metagenome</name>
    <dbReference type="NCBI Taxonomy" id="408172"/>
    <lineage>
        <taxon>unclassified sequences</taxon>
        <taxon>metagenomes</taxon>
        <taxon>ecological metagenomes</taxon>
    </lineage>
</organism>
<dbReference type="AlphaFoldDB" id="A0A381XEB8"/>
<sequence length="94" mass="10930">MNDSELRKYLQDISHLFFSKKIGKSAQKWIVSGHLLQDISIENLEQELKHNSVNVKVKNDHDDVTLFIEENKVVLTIPEIPRINVILFFVTILT</sequence>
<protein>
    <submittedName>
        <fullName evidence="1">Uncharacterized protein</fullName>
    </submittedName>
</protein>
<feature type="non-terminal residue" evidence="1">
    <location>
        <position position="94"/>
    </location>
</feature>